<dbReference type="Pfam" id="PF13450">
    <property type="entry name" value="NAD_binding_8"/>
    <property type="match status" value="1"/>
</dbReference>
<dbReference type="GO" id="GO:0071949">
    <property type="term" value="F:FAD binding"/>
    <property type="evidence" value="ECO:0007669"/>
    <property type="project" value="InterPro"/>
</dbReference>
<keyword evidence="2" id="KW-0285">Flavoprotein</keyword>
<keyword evidence="4" id="KW-0560">Oxidoreductase</keyword>
<dbReference type="AlphaFoldDB" id="A0AB74JI44"/>
<dbReference type="InterPro" id="IPR002938">
    <property type="entry name" value="FAD-bd"/>
</dbReference>
<dbReference type="PRINTS" id="PR00420">
    <property type="entry name" value="RNGMNOXGNASE"/>
</dbReference>
<feature type="signal peptide" evidence="6">
    <location>
        <begin position="1"/>
        <end position="20"/>
    </location>
</feature>
<dbReference type="Proteomes" id="UP000310374">
    <property type="component" value="Unassembled WGS sequence"/>
</dbReference>
<gene>
    <name evidence="8" type="ORF">D6D12_09409</name>
</gene>
<feature type="chain" id="PRO_5044492013" description="FAD-binding domain-containing protein" evidence="6">
    <location>
        <begin position="21"/>
        <end position="405"/>
    </location>
</feature>
<dbReference type="Gene3D" id="3.50.50.60">
    <property type="entry name" value="FAD/NAD(P)-binding domain"/>
    <property type="match status" value="1"/>
</dbReference>
<protein>
    <recommendedName>
        <fullName evidence="7">FAD-binding domain-containing protein</fullName>
    </recommendedName>
</protein>
<proteinExistence type="predicted"/>
<keyword evidence="5" id="KW-0503">Monooxygenase</keyword>
<dbReference type="SUPFAM" id="SSF51905">
    <property type="entry name" value="FAD/NAD(P)-binding domain"/>
    <property type="match status" value="1"/>
</dbReference>
<reference evidence="8 9" key="1">
    <citation type="submission" date="2018-10" db="EMBL/GenBank/DDBJ databases">
        <title>Fifty Aureobasidium pullulans genomes reveal a recombining polyextremotolerant generalist.</title>
        <authorList>
            <person name="Gostincar C."/>
            <person name="Turk M."/>
            <person name="Zajc J."/>
            <person name="Gunde-Cimerman N."/>
        </authorList>
    </citation>
    <scope>NUCLEOTIDE SEQUENCE [LARGE SCALE GENOMIC DNA]</scope>
    <source>
        <strain evidence="8 9">EXF-10081</strain>
    </source>
</reference>
<dbReference type="InterPro" id="IPR036188">
    <property type="entry name" value="FAD/NAD-bd_sf"/>
</dbReference>
<comment type="caution">
    <text evidence="8">The sequence shown here is derived from an EMBL/GenBank/DDBJ whole genome shotgun (WGS) entry which is preliminary data.</text>
</comment>
<evidence type="ECO:0000313" key="9">
    <source>
        <dbReference type="Proteomes" id="UP000310374"/>
    </source>
</evidence>
<dbReference type="EMBL" id="QZAT01000199">
    <property type="protein sequence ID" value="THX22150.1"/>
    <property type="molecule type" value="Genomic_DNA"/>
</dbReference>
<comment type="cofactor">
    <cofactor evidence="1">
        <name>FAD</name>
        <dbReference type="ChEBI" id="CHEBI:57692"/>
    </cofactor>
</comment>
<evidence type="ECO:0000256" key="3">
    <source>
        <dbReference type="ARBA" id="ARBA00022827"/>
    </source>
</evidence>
<evidence type="ECO:0000256" key="1">
    <source>
        <dbReference type="ARBA" id="ARBA00001974"/>
    </source>
</evidence>
<dbReference type="PANTHER" id="PTHR47178">
    <property type="entry name" value="MONOOXYGENASE, FAD-BINDING"/>
    <property type="match status" value="1"/>
</dbReference>
<evidence type="ECO:0000256" key="4">
    <source>
        <dbReference type="ARBA" id="ARBA00023002"/>
    </source>
</evidence>
<evidence type="ECO:0000256" key="6">
    <source>
        <dbReference type="SAM" id="SignalP"/>
    </source>
</evidence>
<name>A0AB74JI44_AURPU</name>
<sequence>MSSSAHILIIGAGVGGLALAQGLQKSGISFTVFERDPRSDYRAQGYRLKINGDGADALKAVLTDENFEYFKNTCAESFPGETNINALDGSILASRAGAGSRPGPVPYLADRTVLRDVLMRGIKDKIVFGKQLHRYEEVAYGIFAHFTDGTSQQGSLIVGADGVHSVVRKQYQPDHRPVDTNGTCIYGKTPTTEQFLQAFPARALKWMTLILDRTPMTQTLDIDETPLTLLMEPVRFVNNTHRSEVPEDYVYWVLISRSDIFAAARRELETLEKDQSAYSLCIHMTQEWDPSIRSLFALQDRTQASMLNISSAKPQIPDWTASERVVLLGDAVHVMSPCGGVGAVTALKDAATLLDALVKQGLGVEAIDLYETKMREYAHSSIERSYMGGKKMFGQRWFDDCPYIG</sequence>
<feature type="domain" description="FAD-binding" evidence="7">
    <location>
        <begin position="319"/>
        <end position="382"/>
    </location>
</feature>
<evidence type="ECO:0000256" key="2">
    <source>
        <dbReference type="ARBA" id="ARBA00022630"/>
    </source>
</evidence>
<evidence type="ECO:0000313" key="8">
    <source>
        <dbReference type="EMBL" id="THX22150.1"/>
    </source>
</evidence>
<evidence type="ECO:0000259" key="7">
    <source>
        <dbReference type="Pfam" id="PF01494"/>
    </source>
</evidence>
<dbReference type="GO" id="GO:0004497">
    <property type="term" value="F:monooxygenase activity"/>
    <property type="evidence" value="ECO:0007669"/>
    <property type="project" value="UniProtKB-KW"/>
</dbReference>
<accession>A0AB74JI44</accession>
<dbReference type="Pfam" id="PF01494">
    <property type="entry name" value="FAD_binding_3"/>
    <property type="match status" value="1"/>
</dbReference>
<evidence type="ECO:0000256" key="5">
    <source>
        <dbReference type="ARBA" id="ARBA00023033"/>
    </source>
</evidence>
<keyword evidence="3" id="KW-0274">FAD</keyword>
<keyword evidence="6" id="KW-0732">Signal</keyword>
<organism evidence="8 9">
    <name type="scientific">Aureobasidium pullulans</name>
    <name type="common">Black yeast</name>
    <name type="synonym">Pullularia pullulans</name>
    <dbReference type="NCBI Taxonomy" id="5580"/>
    <lineage>
        <taxon>Eukaryota</taxon>
        <taxon>Fungi</taxon>
        <taxon>Dikarya</taxon>
        <taxon>Ascomycota</taxon>
        <taxon>Pezizomycotina</taxon>
        <taxon>Dothideomycetes</taxon>
        <taxon>Dothideomycetidae</taxon>
        <taxon>Dothideales</taxon>
        <taxon>Saccotheciaceae</taxon>
        <taxon>Aureobasidium</taxon>
    </lineage>
</organism>
<dbReference type="PANTHER" id="PTHR47178:SF5">
    <property type="entry name" value="FAD-BINDING DOMAIN-CONTAINING PROTEIN"/>
    <property type="match status" value="1"/>
</dbReference>